<evidence type="ECO:0000313" key="1">
    <source>
        <dbReference type="EMBL" id="OKL57967.1"/>
    </source>
</evidence>
<dbReference type="GeneID" id="31006544"/>
<dbReference type="AlphaFoldDB" id="A0A225AWU4"/>
<dbReference type="PANTHER" id="PTHR28110:SF1">
    <property type="entry name" value="TRANSMEMBRANE PROTEIN"/>
    <property type="match status" value="1"/>
</dbReference>
<dbReference type="Proteomes" id="UP000214365">
    <property type="component" value="Unassembled WGS sequence"/>
</dbReference>
<accession>A0A225AWU4</accession>
<dbReference type="OrthoDB" id="4347at2759"/>
<gene>
    <name evidence="1" type="ORF">UA08_06789</name>
</gene>
<dbReference type="InterPro" id="IPR055323">
    <property type="entry name" value="C57A10.07/YOR238W"/>
</dbReference>
<comment type="caution">
    <text evidence="1">The sequence shown here is derived from an EMBL/GenBank/DDBJ whole genome shotgun (WGS) entry which is preliminary data.</text>
</comment>
<proteinExistence type="predicted"/>
<organism evidence="1 2">
    <name type="scientific">Talaromyces atroroseus</name>
    <dbReference type="NCBI Taxonomy" id="1441469"/>
    <lineage>
        <taxon>Eukaryota</taxon>
        <taxon>Fungi</taxon>
        <taxon>Dikarya</taxon>
        <taxon>Ascomycota</taxon>
        <taxon>Pezizomycotina</taxon>
        <taxon>Eurotiomycetes</taxon>
        <taxon>Eurotiomycetidae</taxon>
        <taxon>Eurotiales</taxon>
        <taxon>Trichocomaceae</taxon>
        <taxon>Talaromyces</taxon>
        <taxon>Talaromyces sect. Trachyspermi</taxon>
    </lineage>
</organism>
<dbReference type="RefSeq" id="XP_020118088.1">
    <property type="nucleotide sequence ID" value="XM_020269105.1"/>
</dbReference>
<protein>
    <recommendedName>
        <fullName evidence="3">DUF218 domain-containing protein</fullName>
    </recommendedName>
</protein>
<reference evidence="1 2" key="1">
    <citation type="submission" date="2015-06" db="EMBL/GenBank/DDBJ databases">
        <title>Talaromyces atroroseus IBT 11181 draft genome.</title>
        <authorList>
            <person name="Rasmussen K.B."/>
            <person name="Rasmussen S."/>
            <person name="Petersen B."/>
            <person name="Sicheritz-Ponten T."/>
            <person name="Mortensen U.H."/>
            <person name="Thrane U."/>
        </authorList>
    </citation>
    <scope>NUCLEOTIDE SEQUENCE [LARGE SCALE GENOMIC DNA]</scope>
    <source>
        <strain evidence="1 2">IBT 11181</strain>
    </source>
</reference>
<keyword evidence="2" id="KW-1185">Reference proteome</keyword>
<dbReference type="GO" id="GO:0005737">
    <property type="term" value="C:cytoplasm"/>
    <property type="evidence" value="ECO:0007669"/>
    <property type="project" value="TreeGrafter"/>
</dbReference>
<name>A0A225AWU4_TALAT</name>
<sequence length="276" mass="30900">MSQPNHLIIVCCHAIYLGGASKGADENEWLLAPFQKGETPTFVEHIKAGLRKFGDSHGTGVSVFSGLTGTRGATKRDQTFLSEGESYLNLARENDFFLSEQQHNTDIFNTDNILAEPHATDSYQNILFSLLVYRRNTQRPYPNRISIVTHDFKRDRFLHLHLPAIGIVASPGTEALSSMIKVDIIGINPPERITPLAELVEGEKKRGYGLWKRDLYGTGELLGEKRRERGWALGTGEEEAVLEGEEDEVVRKLVKWDGDGLFPEMDALPWVHEISG</sequence>
<dbReference type="EMBL" id="LFMY01000010">
    <property type="protein sequence ID" value="OKL57967.1"/>
    <property type="molecule type" value="Genomic_DNA"/>
</dbReference>
<evidence type="ECO:0008006" key="3">
    <source>
        <dbReference type="Google" id="ProtNLM"/>
    </source>
</evidence>
<evidence type="ECO:0000313" key="2">
    <source>
        <dbReference type="Proteomes" id="UP000214365"/>
    </source>
</evidence>
<dbReference type="PANTHER" id="PTHR28110">
    <property type="entry name" value="TRANSMEMBRANE PROTEIN"/>
    <property type="match status" value="1"/>
</dbReference>